<evidence type="ECO:0000256" key="3">
    <source>
        <dbReference type="ARBA" id="ARBA00022862"/>
    </source>
</evidence>
<dbReference type="Pfam" id="PF08534">
    <property type="entry name" value="Redoxin"/>
    <property type="match status" value="1"/>
</dbReference>
<dbReference type="STRING" id="1367422.A0A178Z259"/>
<accession>A0A178Z259</accession>
<feature type="domain" description="Redoxin" evidence="7">
    <location>
        <begin position="18"/>
        <end position="159"/>
    </location>
</feature>
<evidence type="ECO:0000256" key="6">
    <source>
        <dbReference type="PIRSR" id="PIRSR637944-1"/>
    </source>
</evidence>
<evidence type="ECO:0000256" key="5">
    <source>
        <dbReference type="ARBA" id="ARBA00023284"/>
    </source>
</evidence>
<dbReference type="GO" id="GO:0005739">
    <property type="term" value="C:mitochondrion"/>
    <property type="evidence" value="ECO:0007669"/>
    <property type="project" value="TreeGrafter"/>
</dbReference>
<sequence length="172" mass="18523">MTYSPLVGSLVLIPNQVQQGDSIPDIDLYEYSPGNKVNLAKELAVGKDVIKAFQQLFPGCSDYHVPGYINSNQLKDAGGAFVVSVHEAFVMKAWGKSLDEPKSSGIRFLTDPAGAFTHAWDVELEAARTCGNNRSKRSAVLTENGKISKTSVEPDGTGISSLAFPTICSEER</sequence>
<dbReference type="AlphaFoldDB" id="A0A178Z259"/>
<evidence type="ECO:0000256" key="4">
    <source>
        <dbReference type="ARBA" id="ARBA00023002"/>
    </source>
</evidence>
<reference evidence="8 9" key="1">
    <citation type="submission" date="2016-04" db="EMBL/GenBank/DDBJ databases">
        <title>Draft genome of Fonsecaea erecta CBS 125763.</title>
        <authorList>
            <person name="Weiss V.A."/>
            <person name="Vicente V.A."/>
            <person name="Raittz R.T."/>
            <person name="Moreno L.F."/>
            <person name="De Souza E.M."/>
            <person name="Pedrosa F.O."/>
            <person name="Steffens M.B."/>
            <person name="Faoro H."/>
            <person name="Tadra-Sfeir M.Z."/>
            <person name="Najafzadeh M.J."/>
            <person name="Felipe M.S."/>
            <person name="Teixeira M."/>
            <person name="Sun J."/>
            <person name="Xi L."/>
            <person name="Gomes R."/>
            <person name="De Azevedo C.M."/>
            <person name="Salgado C.G."/>
            <person name="Da Silva M.B."/>
            <person name="Nascimento M.F."/>
            <person name="Queiroz-Telles F."/>
            <person name="Attili D.S."/>
            <person name="Gorbushina A."/>
        </authorList>
    </citation>
    <scope>NUCLEOTIDE SEQUENCE [LARGE SCALE GENOMIC DNA]</scope>
    <source>
        <strain evidence="8 9">CBS 125763</strain>
    </source>
</reference>
<dbReference type="PANTHER" id="PTHR10430">
    <property type="entry name" value="PEROXIREDOXIN"/>
    <property type="match status" value="1"/>
</dbReference>
<dbReference type="GO" id="GO:0034599">
    <property type="term" value="P:cellular response to oxidative stress"/>
    <property type="evidence" value="ECO:0007669"/>
    <property type="project" value="InterPro"/>
</dbReference>
<proteinExistence type="inferred from homology"/>
<dbReference type="GO" id="GO:0042744">
    <property type="term" value="P:hydrogen peroxide catabolic process"/>
    <property type="evidence" value="ECO:0007669"/>
    <property type="project" value="TreeGrafter"/>
</dbReference>
<dbReference type="OrthoDB" id="1882547at2759"/>
<evidence type="ECO:0000256" key="1">
    <source>
        <dbReference type="ARBA" id="ARBA00010505"/>
    </source>
</evidence>
<protein>
    <recommendedName>
        <fullName evidence="7">Redoxin domain-containing protein</fullName>
    </recommendedName>
</protein>
<comment type="similarity">
    <text evidence="1">Belongs to the peroxiredoxin family. Prx5 subfamily.</text>
</comment>
<evidence type="ECO:0000313" key="8">
    <source>
        <dbReference type="EMBL" id="OAP53784.1"/>
    </source>
</evidence>
<evidence type="ECO:0000313" key="9">
    <source>
        <dbReference type="Proteomes" id="UP000078343"/>
    </source>
</evidence>
<dbReference type="EMBL" id="LVYI01000022">
    <property type="protein sequence ID" value="OAP53784.1"/>
    <property type="molecule type" value="Genomic_DNA"/>
</dbReference>
<evidence type="ECO:0000256" key="2">
    <source>
        <dbReference type="ARBA" id="ARBA00022559"/>
    </source>
</evidence>
<keyword evidence="9" id="KW-1185">Reference proteome</keyword>
<dbReference type="GO" id="GO:0005829">
    <property type="term" value="C:cytosol"/>
    <property type="evidence" value="ECO:0007669"/>
    <property type="project" value="TreeGrafter"/>
</dbReference>
<dbReference type="InterPro" id="IPR036249">
    <property type="entry name" value="Thioredoxin-like_sf"/>
</dbReference>
<dbReference type="RefSeq" id="XP_018687151.1">
    <property type="nucleotide sequence ID" value="XM_018843507.1"/>
</dbReference>
<dbReference type="GO" id="GO:0008379">
    <property type="term" value="F:thioredoxin peroxidase activity"/>
    <property type="evidence" value="ECO:0007669"/>
    <property type="project" value="InterPro"/>
</dbReference>
<dbReference type="Gene3D" id="3.40.30.10">
    <property type="entry name" value="Glutaredoxin"/>
    <property type="match status" value="1"/>
</dbReference>
<keyword evidence="5" id="KW-0676">Redox-active center</keyword>
<name>A0A178Z259_9EURO</name>
<dbReference type="GO" id="GO:0005777">
    <property type="term" value="C:peroxisome"/>
    <property type="evidence" value="ECO:0007669"/>
    <property type="project" value="TreeGrafter"/>
</dbReference>
<dbReference type="SUPFAM" id="SSF52833">
    <property type="entry name" value="Thioredoxin-like"/>
    <property type="match status" value="1"/>
</dbReference>
<gene>
    <name evidence="8" type="ORF">AYL99_12003</name>
</gene>
<feature type="active site" description="Cysteine sulfenic acid (-SOH) intermediate" evidence="6">
    <location>
        <position position="60"/>
    </location>
</feature>
<keyword evidence="2" id="KW-0575">Peroxidase</keyword>
<evidence type="ECO:0000259" key="7">
    <source>
        <dbReference type="Pfam" id="PF08534"/>
    </source>
</evidence>
<dbReference type="GO" id="GO:0045454">
    <property type="term" value="P:cell redox homeostasis"/>
    <property type="evidence" value="ECO:0007669"/>
    <property type="project" value="TreeGrafter"/>
</dbReference>
<keyword evidence="4" id="KW-0560">Oxidoreductase</keyword>
<organism evidence="8 9">
    <name type="scientific">Fonsecaea erecta</name>
    <dbReference type="NCBI Taxonomy" id="1367422"/>
    <lineage>
        <taxon>Eukaryota</taxon>
        <taxon>Fungi</taxon>
        <taxon>Dikarya</taxon>
        <taxon>Ascomycota</taxon>
        <taxon>Pezizomycotina</taxon>
        <taxon>Eurotiomycetes</taxon>
        <taxon>Chaetothyriomycetidae</taxon>
        <taxon>Chaetothyriales</taxon>
        <taxon>Herpotrichiellaceae</taxon>
        <taxon>Fonsecaea</taxon>
    </lineage>
</organism>
<dbReference type="PANTHER" id="PTHR10430:SF39">
    <property type="entry name" value="PEROXISOMAL MEMBRANE ASSOCIATED PROTEIN 20"/>
    <property type="match status" value="1"/>
</dbReference>
<dbReference type="Proteomes" id="UP000078343">
    <property type="component" value="Unassembled WGS sequence"/>
</dbReference>
<comment type="caution">
    <text evidence="8">The sequence shown here is derived from an EMBL/GenBank/DDBJ whole genome shotgun (WGS) entry which is preliminary data.</text>
</comment>
<keyword evidence="3" id="KW-0049">Antioxidant</keyword>
<dbReference type="InterPro" id="IPR013740">
    <property type="entry name" value="Redoxin"/>
</dbReference>
<dbReference type="GeneID" id="30016170"/>
<dbReference type="InterPro" id="IPR037944">
    <property type="entry name" value="PRX5-like"/>
</dbReference>